<sequence length="489" mass="57513">MLNDQNAWYEVLNYIELVNIESWLGWIIYLCCLIAAMILGYFLLTSFIVPDYDIHSFFTIFLFCLTFSLSTMALGMFIFEIFKIGQSQTRPKLWSFTLFSDVLLLLFILPSLTLNFIFQRWGFNKYPKSCICVSSAIILLILYLINKFQFNNLDFKLASQIDFITNIGTYMIGILSGFGAVYCPWAYFQMISLDINKVKQGKKAIVSNIYFILAEIEKSVVKLVLINEQYRHKMNGEEKPTDFWARISSWFKKKPTESQQRKDLKEELRQLKAIHSQLYDHFKDYIDEETRYYQSKSLYGKFLKRLAWIVLIYCIYKMIMSTINSIWGRKKSIDPISRILKVILPFFGFELDQITYETLAMYGTFIFMGYLMFSNVRSFSLNLVNIFNTFMGMAVLQKLPYEIMVLFIAEVFGVYLLSTVILLQTSLPDSFISNLKEYSQGIEILSHYEKIDKLFLLSGFISTLIIYANYHRRKSKLENFEKSDLKLRD</sequence>
<dbReference type="Pfam" id="PF12537">
    <property type="entry name" value="GPHR_N"/>
    <property type="match status" value="1"/>
</dbReference>
<accession>A0A8S1P7P7</accession>
<evidence type="ECO:0000256" key="3">
    <source>
        <dbReference type="ARBA" id="ARBA00022989"/>
    </source>
</evidence>
<feature type="transmembrane region" description="Helical" evidence="5">
    <location>
        <begin position="306"/>
        <end position="327"/>
    </location>
</feature>
<evidence type="ECO:0000256" key="2">
    <source>
        <dbReference type="ARBA" id="ARBA00022692"/>
    </source>
</evidence>
<feature type="transmembrane region" description="Helical" evidence="5">
    <location>
        <begin position="170"/>
        <end position="188"/>
    </location>
</feature>
<feature type="transmembrane region" description="Helical" evidence="5">
    <location>
        <begin position="94"/>
        <end position="118"/>
    </location>
</feature>
<evidence type="ECO:0000256" key="4">
    <source>
        <dbReference type="ARBA" id="ARBA00023136"/>
    </source>
</evidence>
<dbReference type="AlphaFoldDB" id="A0A8S1P7P7"/>
<feature type="transmembrane region" description="Helical" evidence="5">
    <location>
        <begin position="403"/>
        <end position="423"/>
    </location>
</feature>
<feature type="transmembrane region" description="Helical" evidence="5">
    <location>
        <begin position="23"/>
        <end position="44"/>
    </location>
</feature>
<dbReference type="EMBL" id="CAJJDM010000112">
    <property type="protein sequence ID" value="CAD8099157.1"/>
    <property type="molecule type" value="Genomic_DNA"/>
</dbReference>
<gene>
    <name evidence="8" type="ORF">PPRIM_AZ9-3.1.T1090006</name>
</gene>
<dbReference type="InterPro" id="IPR025969">
    <property type="entry name" value="ABA_GPCR_dom"/>
</dbReference>
<evidence type="ECO:0000256" key="1">
    <source>
        <dbReference type="ARBA" id="ARBA00004141"/>
    </source>
</evidence>
<evidence type="ECO:0008006" key="10">
    <source>
        <dbReference type="Google" id="ProtNLM"/>
    </source>
</evidence>
<name>A0A8S1P7P7_PARPR</name>
<evidence type="ECO:0000256" key="5">
    <source>
        <dbReference type="SAM" id="Phobius"/>
    </source>
</evidence>
<keyword evidence="4 5" id="KW-0472">Membrane</keyword>
<keyword evidence="9" id="KW-1185">Reference proteome</keyword>
<evidence type="ECO:0000259" key="6">
    <source>
        <dbReference type="Pfam" id="PF12430"/>
    </source>
</evidence>
<feature type="transmembrane region" description="Helical" evidence="5">
    <location>
        <begin position="130"/>
        <end position="150"/>
    </location>
</feature>
<evidence type="ECO:0000259" key="7">
    <source>
        <dbReference type="Pfam" id="PF12537"/>
    </source>
</evidence>
<keyword evidence="3 5" id="KW-1133">Transmembrane helix</keyword>
<feature type="domain" description="Abscisic acid G-protein coupled receptor-like" evidence="6">
    <location>
        <begin position="294"/>
        <end position="468"/>
    </location>
</feature>
<dbReference type="PANTHER" id="PTHR15948">
    <property type="entry name" value="G-PROTEIN COUPLED RECEPTOR 89-RELATED"/>
    <property type="match status" value="1"/>
</dbReference>
<dbReference type="InterPro" id="IPR015672">
    <property type="entry name" value="GPHR/GTG"/>
</dbReference>
<reference evidence="8" key="1">
    <citation type="submission" date="2021-01" db="EMBL/GenBank/DDBJ databases">
        <authorList>
            <consortium name="Genoscope - CEA"/>
            <person name="William W."/>
        </authorList>
    </citation>
    <scope>NUCLEOTIDE SEQUENCE</scope>
</reference>
<feature type="transmembrane region" description="Helical" evidence="5">
    <location>
        <begin position="454"/>
        <end position="470"/>
    </location>
</feature>
<evidence type="ECO:0000313" key="8">
    <source>
        <dbReference type="EMBL" id="CAD8099157.1"/>
    </source>
</evidence>
<feature type="domain" description="Golgi pH regulator conserved" evidence="7">
    <location>
        <begin position="157"/>
        <end position="205"/>
    </location>
</feature>
<dbReference type="GO" id="GO:0016020">
    <property type="term" value="C:membrane"/>
    <property type="evidence" value="ECO:0007669"/>
    <property type="project" value="UniProtKB-SubCell"/>
</dbReference>
<evidence type="ECO:0000313" key="9">
    <source>
        <dbReference type="Proteomes" id="UP000688137"/>
    </source>
</evidence>
<dbReference type="InterPro" id="IPR022535">
    <property type="entry name" value="Golgi_pH-regulator_cons_dom"/>
</dbReference>
<comment type="subcellular location">
    <subcellularLocation>
        <location evidence="1">Membrane</location>
        <topology evidence="1">Multi-pass membrane protein</topology>
    </subcellularLocation>
</comment>
<dbReference type="OMA" id="FSVYCVY"/>
<protein>
    <recommendedName>
        <fullName evidence="10">Abscisic acid G-protein coupled receptor-like domain-containing protein</fullName>
    </recommendedName>
</protein>
<feature type="transmembrane region" description="Helical" evidence="5">
    <location>
        <begin position="56"/>
        <end position="82"/>
    </location>
</feature>
<dbReference type="Pfam" id="PF12430">
    <property type="entry name" value="ABA_GPCR"/>
    <property type="match status" value="1"/>
</dbReference>
<keyword evidence="2 5" id="KW-0812">Transmembrane</keyword>
<organism evidence="8 9">
    <name type="scientific">Paramecium primaurelia</name>
    <dbReference type="NCBI Taxonomy" id="5886"/>
    <lineage>
        <taxon>Eukaryota</taxon>
        <taxon>Sar</taxon>
        <taxon>Alveolata</taxon>
        <taxon>Ciliophora</taxon>
        <taxon>Intramacronucleata</taxon>
        <taxon>Oligohymenophorea</taxon>
        <taxon>Peniculida</taxon>
        <taxon>Parameciidae</taxon>
        <taxon>Paramecium</taxon>
    </lineage>
</organism>
<feature type="transmembrane region" description="Helical" evidence="5">
    <location>
        <begin position="354"/>
        <end position="373"/>
    </location>
</feature>
<dbReference type="Proteomes" id="UP000688137">
    <property type="component" value="Unassembled WGS sequence"/>
</dbReference>
<proteinExistence type="predicted"/>
<dbReference type="PANTHER" id="PTHR15948:SF0">
    <property type="entry name" value="GOLGI PH REGULATOR A-RELATED"/>
    <property type="match status" value="1"/>
</dbReference>
<comment type="caution">
    <text evidence="8">The sequence shown here is derived from an EMBL/GenBank/DDBJ whole genome shotgun (WGS) entry which is preliminary data.</text>
</comment>